<dbReference type="InterPro" id="IPR008928">
    <property type="entry name" value="6-hairpin_glycosidase_sf"/>
</dbReference>
<keyword evidence="5" id="KW-1185">Reference proteome</keyword>
<evidence type="ECO:0000313" key="5">
    <source>
        <dbReference type="Proteomes" id="UP001165590"/>
    </source>
</evidence>
<evidence type="ECO:0000259" key="3">
    <source>
        <dbReference type="Pfam" id="PF12770"/>
    </source>
</evidence>
<feature type="domain" description="CHAT" evidence="3">
    <location>
        <begin position="749"/>
        <end position="1054"/>
    </location>
</feature>
<dbReference type="Pfam" id="PF12770">
    <property type="entry name" value="CHAT"/>
    <property type="match status" value="1"/>
</dbReference>
<protein>
    <submittedName>
        <fullName evidence="4">CHAT domain-containing protein</fullName>
    </submittedName>
</protein>
<dbReference type="InterPro" id="IPR011990">
    <property type="entry name" value="TPR-like_helical_dom_sf"/>
</dbReference>
<reference evidence="4" key="1">
    <citation type="journal article" date="2022" name="bioRxiv">
        <title>Discovery and biosynthetic assessment of Streptomyces ortus sp nov. isolated from a deep-sea sponge.</title>
        <authorList>
            <person name="Williams S.E."/>
        </authorList>
    </citation>
    <scope>NUCLEOTIDE SEQUENCE</scope>
    <source>
        <strain evidence="4">A15ISP2-DRY2</strain>
    </source>
</reference>
<comment type="caution">
    <text evidence="4">The sequence shown here is derived from an EMBL/GenBank/DDBJ whole genome shotgun (WGS) entry which is preliminary data.</text>
</comment>
<feature type="coiled-coil region" evidence="1">
    <location>
        <begin position="587"/>
        <end position="614"/>
    </location>
</feature>
<accession>A0ABT3VC83</accession>
<evidence type="ECO:0000313" key="4">
    <source>
        <dbReference type="EMBL" id="MCX4237273.1"/>
    </source>
</evidence>
<sequence length="1055" mass="113317">MDRAVAADLRALRLAGNALQSRCISLGNLAISLYSRHRCQGDPRDLDAAIEHLRTVLRLLPAGHPEQNTVQGNLALMLAARRTREDLDGAVALWRTGLARERHGSREWAESAGQLAQGLYGLYTMDGEAELLDEALTLLERAVRDLPAGGFGDTLRVNRAVLLATRHQTVRPDPGGLDEAIAALDDFVRRAADATDPEPADMAAAHLAQALTLRYTDRGNPADLSRAAALRKPNDSAHGNYGVPGSDSARGSANSSDIQATVALFEYLTDARQADVDQAIVDQQKALDRCGDDFIRRSPLVVNLALTLAVRHHARRGADRAEGGAPSEVSSADLTRALDLLRENDDENVPAQHRAGAMALSGTLLLERYMTDPGRHAADLTASERQLTDALDHPGLDYRSKLGVTSRLAYCRLAIARHTGDTTSLEAAVDLARHAADGIPAESPLRAGALGCLADVLLARAETTGLASHHREAGELSRQVCRDYADSDRAAVYQAARLWSESAWRRGALDEVVEAGRIAVPLLHDIASLQLGRDDKAVPLRQAEGLASRTAFALVARGESAEAAATLETGRAVMLAETMQREHPDLLRLLASEYQNLSARFRRAAEEMTTLERRLLAGPRDLPMVDGNRETYRLRLRALDDVVRDIRGLPGFGTFLRPPAPADLADAADVCRSALVYLAATDRGGIALVIPAASPGTADRPVRAVHLPELTPDFERQSVTALRDAVAHADPDEGAPADLDEAERRMDELTGRLWESVMAPVIHAVGTGTPTVLIPDGPLGMLPLHAAARPDLRTLTGRRFVIDDIPVAMAPSARTLSVAVARTSRAPVRRLLAVRDPSPSDDIPLPGAAAEIQRVRAALPPGIRVCELHGAEATRQEVQESLAEVEICHFACHAHVYADRPLDGGLSLAHGERLTVRDMFAMPSVTARLAVLSACDSGRVDESLLEEVVGLATGFLQAGFGAVIASLWPLEDAPAAAQMALTYRYWLGEGKPLPAALGSAMAWLRDSTNEEKFAAFPELAFFEPDDSAAADDPKWLATREHSSPLAWAAFTCLGI</sequence>
<organism evidence="4 5">
    <name type="scientific">Streptomyces ortus</name>
    <dbReference type="NCBI Taxonomy" id="2867268"/>
    <lineage>
        <taxon>Bacteria</taxon>
        <taxon>Bacillati</taxon>
        <taxon>Actinomycetota</taxon>
        <taxon>Actinomycetes</taxon>
        <taxon>Kitasatosporales</taxon>
        <taxon>Streptomycetaceae</taxon>
        <taxon>Streptomyces</taxon>
    </lineage>
</organism>
<evidence type="ECO:0000256" key="2">
    <source>
        <dbReference type="SAM" id="MobiDB-lite"/>
    </source>
</evidence>
<proteinExistence type="predicted"/>
<feature type="region of interest" description="Disordered" evidence="2">
    <location>
        <begin position="230"/>
        <end position="254"/>
    </location>
</feature>
<dbReference type="Gene3D" id="1.25.40.10">
    <property type="entry name" value="Tetratricopeptide repeat domain"/>
    <property type="match status" value="1"/>
</dbReference>
<dbReference type="RefSeq" id="WP_267029699.1">
    <property type="nucleotide sequence ID" value="NZ_JAIFZO010000002.1"/>
</dbReference>
<gene>
    <name evidence="4" type="ORF">K3769_31790</name>
</gene>
<dbReference type="EMBL" id="JAIFZO010000002">
    <property type="protein sequence ID" value="MCX4237273.1"/>
    <property type="molecule type" value="Genomic_DNA"/>
</dbReference>
<dbReference type="InterPro" id="IPR024983">
    <property type="entry name" value="CHAT_dom"/>
</dbReference>
<keyword evidence="1" id="KW-0175">Coiled coil</keyword>
<dbReference type="Proteomes" id="UP001165590">
    <property type="component" value="Unassembled WGS sequence"/>
</dbReference>
<dbReference type="SUPFAM" id="SSF48208">
    <property type="entry name" value="Six-hairpin glycosidases"/>
    <property type="match status" value="1"/>
</dbReference>
<evidence type="ECO:0000256" key="1">
    <source>
        <dbReference type="SAM" id="Coils"/>
    </source>
</evidence>
<name>A0ABT3VC83_9ACTN</name>